<organism evidence="2">
    <name type="scientific">Scolopendra viridis</name>
    <name type="common">Giant centipede</name>
    <dbReference type="NCBI Taxonomy" id="118503"/>
    <lineage>
        <taxon>Eukaryota</taxon>
        <taxon>Metazoa</taxon>
        <taxon>Ecdysozoa</taxon>
        <taxon>Arthropoda</taxon>
        <taxon>Myriapoda</taxon>
        <taxon>Chilopoda</taxon>
        <taxon>Pleurostigmophora</taxon>
        <taxon>Scolopendromorpha</taxon>
        <taxon>Scolopendridae</taxon>
        <taxon>Scolopendra</taxon>
    </lineage>
</organism>
<sequence length="78" mass="8796">MKISAVAYVSVLVILLFVSIQQTEAVPEKEVTFQSSKKKPDKNDCKKECAKKYTLGILSKVLTVRVQEDKCTCKYQVP</sequence>
<dbReference type="EMBL" id="GGNE01000326">
    <property type="protein sequence ID" value="MIC88867.1"/>
    <property type="molecule type" value="Transcribed_RNA"/>
</dbReference>
<evidence type="ECO:0000256" key="1">
    <source>
        <dbReference type="SAM" id="SignalP"/>
    </source>
</evidence>
<protein>
    <submittedName>
        <fullName evidence="2">SLPTX15</fullName>
    </submittedName>
</protein>
<dbReference type="AlphaFoldDB" id="A0A4D5R9R4"/>
<reference evidence="2" key="1">
    <citation type="journal article" date="2018" name="Toxicon">
        <title>Venom-gland transcriptomics and venom proteomics of the giant Florida blue centipede, Scolopendra viridis.</title>
        <authorList>
            <person name="Ward M.J."/>
            <person name="Rokyta D.R."/>
        </authorList>
    </citation>
    <scope>NUCLEOTIDE SEQUENCE</scope>
    <source>
        <tissue evidence="2">Venom gland</tissue>
    </source>
</reference>
<accession>A0A4D5R9R4</accession>
<proteinExistence type="predicted"/>
<keyword evidence="1" id="KW-0732">Signal</keyword>
<name>A0A4D5R9R4_SCOVI</name>
<feature type="chain" id="PRO_5020037180" evidence="1">
    <location>
        <begin position="26"/>
        <end position="78"/>
    </location>
</feature>
<gene>
    <name evidence="2" type="primary">SLPTX15</name>
</gene>
<feature type="signal peptide" evidence="1">
    <location>
        <begin position="1"/>
        <end position="25"/>
    </location>
</feature>
<evidence type="ECO:0000313" key="2">
    <source>
        <dbReference type="EMBL" id="MIC88867.1"/>
    </source>
</evidence>